<dbReference type="EMBL" id="JARBHB010000001">
    <property type="protein sequence ID" value="KAJ8896581.1"/>
    <property type="molecule type" value="Genomic_DNA"/>
</dbReference>
<dbReference type="Gene3D" id="3.30.200.20">
    <property type="entry name" value="Phosphorylase Kinase, domain 1"/>
    <property type="match status" value="1"/>
</dbReference>
<evidence type="ECO:0000313" key="1">
    <source>
        <dbReference type="EMBL" id="KAJ8896581.1"/>
    </source>
</evidence>
<name>A0ABQ9IIU1_9NEOP</name>
<evidence type="ECO:0008006" key="3">
    <source>
        <dbReference type="Google" id="ProtNLM"/>
    </source>
</evidence>
<protein>
    <recommendedName>
        <fullName evidence="3">GIY-YIG domain-containing protein</fullName>
    </recommendedName>
</protein>
<sequence>MIDQPQCQHCNAEYIGLTTNTLRQRMNSHIADTKPAIAGHINNLKGKPVASHNKDFDSCYSSRDVALRNTCVRTMLSLWSGRVVYIARRASKFSAGCGRGGLLLKLGPRSCQLVATRWRTAAAHPPAATAAVTRLVHFLTAVRRGENMLLDEIHSTAHHNRLTQMQTHPHPCSLRLSQMDLHVDSRNHRLRQLRLATQREVKCQPAPCPSLVSAGAGEGRNKGGGTKEELNGFCWPHSQKTIHSIVSIHSAKLPKRKKEITTERKRDRERQALLCLLNFLSWAEKHHITGTYALELSSLRNNVTNTTSAFSEVLRCLCVVGRYPRRLIELWNKFADEKTSYLASSPRTTGQKQGLHRPIMAAYGVHISGSAMHADTGMKSWGKLEIPKKTCRPMASSSMIPTCENPVTRPGIEPGLPWWEVSVLIAQPLWPPLGGKRLLYQYKGLSGQYHLVFLLILFPLASLTREHIPHCPVGHSFLSVGGITSGKCLRVN</sequence>
<comment type="caution">
    <text evidence="1">The sequence shown here is derived from an EMBL/GenBank/DDBJ whole genome shotgun (WGS) entry which is preliminary data.</text>
</comment>
<organism evidence="1 2">
    <name type="scientific">Dryococelus australis</name>
    <dbReference type="NCBI Taxonomy" id="614101"/>
    <lineage>
        <taxon>Eukaryota</taxon>
        <taxon>Metazoa</taxon>
        <taxon>Ecdysozoa</taxon>
        <taxon>Arthropoda</taxon>
        <taxon>Hexapoda</taxon>
        <taxon>Insecta</taxon>
        <taxon>Pterygota</taxon>
        <taxon>Neoptera</taxon>
        <taxon>Polyneoptera</taxon>
        <taxon>Phasmatodea</taxon>
        <taxon>Verophasmatodea</taxon>
        <taxon>Anareolatae</taxon>
        <taxon>Phasmatidae</taxon>
        <taxon>Eurycanthinae</taxon>
        <taxon>Dryococelus</taxon>
    </lineage>
</organism>
<dbReference type="Proteomes" id="UP001159363">
    <property type="component" value="Chromosome 1"/>
</dbReference>
<proteinExistence type="predicted"/>
<gene>
    <name evidence="1" type="ORF">PR048_001925</name>
</gene>
<accession>A0ABQ9IIU1</accession>
<evidence type="ECO:0000313" key="2">
    <source>
        <dbReference type="Proteomes" id="UP001159363"/>
    </source>
</evidence>
<keyword evidence="2" id="KW-1185">Reference proteome</keyword>
<reference evidence="1 2" key="1">
    <citation type="submission" date="2023-02" db="EMBL/GenBank/DDBJ databases">
        <title>LHISI_Scaffold_Assembly.</title>
        <authorList>
            <person name="Stuart O.P."/>
            <person name="Cleave R."/>
            <person name="Magrath M.J.L."/>
            <person name="Mikheyev A.S."/>
        </authorList>
    </citation>
    <scope>NUCLEOTIDE SEQUENCE [LARGE SCALE GENOMIC DNA]</scope>
    <source>
        <strain evidence="1">Daus_M_001</strain>
        <tissue evidence="1">Leg muscle</tissue>
    </source>
</reference>